<dbReference type="RefSeq" id="WP_249248530.1">
    <property type="nucleotide sequence ID" value="NZ_JAKIKT010000002.1"/>
</dbReference>
<dbReference type="Proteomes" id="UP001202831">
    <property type="component" value="Unassembled WGS sequence"/>
</dbReference>
<gene>
    <name evidence="1" type="primary">hutX</name>
    <name evidence="1" type="ORF">L2725_08465</name>
</gene>
<reference evidence="1 2" key="1">
    <citation type="submission" date="2022-01" db="EMBL/GenBank/DDBJ databases">
        <title>Whole genome-based taxonomy of the Shewanellaceae.</title>
        <authorList>
            <person name="Martin-Rodriguez A.J."/>
        </authorList>
    </citation>
    <scope>NUCLEOTIDE SEQUENCE [LARGE SCALE GENOMIC DNA]</scope>
    <source>
        <strain evidence="1 2">DSM 21332</strain>
    </source>
</reference>
<dbReference type="NCBIfam" id="TIGR04108">
    <property type="entry name" value="HutX"/>
    <property type="match status" value="1"/>
</dbReference>
<accession>A0ABT0N6U9</accession>
<evidence type="ECO:0000313" key="1">
    <source>
        <dbReference type="EMBL" id="MCL2913825.1"/>
    </source>
</evidence>
<dbReference type="Pfam" id="PF06228">
    <property type="entry name" value="ChuX_HutX"/>
    <property type="match status" value="1"/>
</dbReference>
<evidence type="ECO:0000313" key="2">
    <source>
        <dbReference type="Proteomes" id="UP001202831"/>
    </source>
</evidence>
<dbReference type="Gene3D" id="3.40.1570.10">
    <property type="entry name" value="HemS/ChuS/ChuX like domains"/>
    <property type="match status" value="1"/>
</dbReference>
<dbReference type="InterPro" id="IPR053733">
    <property type="entry name" value="Heme_Transport_Util_sf"/>
</dbReference>
<comment type="caution">
    <text evidence="1">The sequence shown here is derived from an EMBL/GenBank/DDBJ whole genome shotgun (WGS) entry which is preliminary data.</text>
</comment>
<keyword evidence="2" id="KW-1185">Reference proteome</keyword>
<dbReference type="InterPro" id="IPR010413">
    <property type="entry name" value="HutX-like"/>
</dbReference>
<proteinExistence type="predicted"/>
<organism evidence="1 2">
    <name type="scientific">Shewanella corallii</name>
    <dbReference type="NCBI Taxonomy" id="560080"/>
    <lineage>
        <taxon>Bacteria</taxon>
        <taxon>Pseudomonadati</taxon>
        <taxon>Pseudomonadota</taxon>
        <taxon>Gammaproteobacteria</taxon>
        <taxon>Alteromonadales</taxon>
        <taxon>Shewanellaceae</taxon>
        <taxon>Shewanella</taxon>
    </lineage>
</organism>
<dbReference type="PIRSF" id="PIRSF030840">
    <property type="entry name" value="DUF1008"/>
    <property type="match status" value="1"/>
</dbReference>
<name>A0ABT0N6U9_9GAMM</name>
<dbReference type="EMBL" id="JAKIKT010000002">
    <property type="protein sequence ID" value="MCL2913825.1"/>
    <property type="molecule type" value="Genomic_DNA"/>
</dbReference>
<dbReference type="CDD" id="cd16829">
    <property type="entry name" value="ChuX_HutX-like"/>
    <property type="match status" value="1"/>
</dbReference>
<sequence length="170" mass="18966">MKNEILTRIQTAISESPQSSPAQLAKSLNVSEACVLMALGSEQVNWMDKALAQELLEELPDWGALTTIVQLAGNVFEFKGAFPKGKPGHGYYNLYTKGEGLHGHLLLESYQHIALVSRPLRGRMSHCICFFDAEGNTIFKVYLGRDKQGELLTNQVERFELLKQRLAETA</sequence>
<dbReference type="SUPFAM" id="SSF144064">
    <property type="entry name" value="Heme iron utilization protein-like"/>
    <property type="match status" value="1"/>
</dbReference>
<protein>
    <submittedName>
        <fullName evidence="1">Heme utilization cystosolic carrier protein HutX</fullName>
    </submittedName>
</protein>